<dbReference type="Pfam" id="PF00067">
    <property type="entry name" value="p450"/>
    <property type="match status" value="1"/>
</dbReference>
<dbReference type="Proteomes" id="UP001652583">
    <property type="component" value="Chromosome E2"/>
</dbReference>
<dbReference type="InterPro" id="IPR002401">
    <property type="entry name" value="Cyt_P450_E_grp-I"/>
</dbReference>
<dbReference type="GO" id="GO:0005789">
    <property type="term" value="C:endoplasmic reticulum membrane"/>
    <property type="evidence" value="ECO:0007669"/>
    <property type="project" value="UniProtKB-SubCell"/>
</dbReference>
<keyword evidence="5 13" id="KW-0349">Heme</keyword>
<dbReference type="Gene3D" id="1.10.630.10">
    <property type="entry name" value="Cytochrome P450"/>
    <property type="match status" value="1"/>
</dbReference>
<keyword evidence="9 14" id="KW-0560">Oxidoreductase</keyword>
<dbReference type="FunFam" id="1.10.630.10:FF:000238">
    <property type="entry name" value="Cytochrome P450 2A6"/>
    <property type="match status" value="1"/>
</dbReference>
<name>A0A6J1XLI6_ACIJB</name>
<dbReference type="KEGG" id="aju:106987678"/>
<dbReference type="SUPFAM" id="SSF48264">
    <property type="entry name" value="Cytochrome P450"/>
    <property type="match status" value="1"/>
</dbReference>
<gene>
    <name evidence="18" type="primary">LOC106987678</name>
</gene>
<keyword evidence="6 13" id="KW-0479">Metal-binding</keyword>
<dbReference type="InterPro" id="IPR017972">
    <property type="entry name" value="Cyt_P450_CS"/>
</dbReference>
<evidence type="ECO:0000256" key="2">
    <source>
        <dbReference type="ARBA" id="ARBA00004174"/>
    </source>
</evidence>
<evidence type="ECO:0000256" key="15">
    <source>
        <dbReference type="SAM" id="MobiDB-lite"/>
    </source>
</evidence>
<dbReference type="InterPro" id="IPR008067">
    <property type="entry name" value="Cyt_P450_E_grp-I_CYP2A-like"/>
</dbReference>
<keyword evidence="17" id="KW-1185">Reference proteome</keyword>
<comment type="function">
    <text evidence="14">Cytochromes P450 are a group of heme-thiolate monooxygenases.</text>
</comment>
<evidence type="ECO:0000256" key="11">
    <source>
        <dbReference type="ARBA" id="ARBA00023033"/>
    </source>
</evidence>
<sequence length="707" mass="77749">MEAASTGTLLLVLLLLLVLTLALPRTPGHLPPGPMPLPLLGNLLQLRPRALYLGLLRLSKKYGPVFTVYLGPWRRVVVLVGHEAVQEALGGQAEEFSGRGMLATLDRTFEGHGVFFSNGERWRQLKRFTTLALRDLGMGKREGEELIQAEARCLVEAFQGTEGQPFDPSLLLAQATSNIICSLTFGLRFPYEDEEFQTVVRAAGGAVLGISSPWGQAYEMFSQLLQHLPGPHTQLLGHLSILATFAVQQVQRHKGSLDTSGPACDVVDAFLLKMAEEEQDPNTEWTDKNLLMTVIYLLFAGTVTVSTTVRYALLLLLKYPQVQERVREELTRELGAGRAPGLGDRARLPYTDAVLHEAQRLLALVPMGMPHALTRTTCFRGYTLPQGTEVFPLLGSVLHDPEVFEKPEEFNPDRFLDADGRFQKQEAFLPFSLGKRVCLGEGLARAELFLLFTAILQAFSLESPCPPGTLSLQPTVSGLFNIPPAFQLQVRPTDLHPSCGPDDGGSHGRWWPSHGGGREHACVSRTASPHHRQPCPRTWSCFLESVAQILSLHVHRATLTQPTQLPRHATPPTSRGHGKVHEATLPHRLSVVTDLVRLESRPCAQITHHLVHNTTPLDAQPACGSFAPTLTSHRSSLYVQGPHALVAHPTYQCCQFWEPAAEGNVTLPRSCPHTERPALSSALAYPLSRSHTAIQAHGHRCPHAPDR</sequence>
<comment type="cofactor">
    <cofactor evidence="1 13 14">
        <name>heme</name>
        <dbReference type="ChEBI" id="CHEBI:30413"/>
    </cofactor>
</comment>
<organism evidence="17 18">
    <name type="scientific">Acinonyx jubatus</name>
    <name type="common">Cheetah</name>
    <dbReference type="NCBI Taxonomy" id="32536"/>
    <lineage>
        <taxon>Eukaryota</taxon>
        <taxon>Metazoa</taxon>
        <taxon>Chordata</taxon>
        <taxon>Craniata</taxon>
        <taxon>Vertebrata</taxon>
        <taxon>Euteleostomi</taxon>
        <taxon>Mammalia</taxon>
        <taxon>Eutheria</taxon>
        <taxon>Laurasiatheria</taxon>
        <taxon>Carnivora</taxon>
        <taxon>Feliformia</taxon>
        <taxon>Felidae</taxon>
        <taxon>Felinae</taxon>
        <taxon>Acinonyx</taxon>
    </lineage>
</organism>
<dbReference type="CDD" id="cd11026">
    <property type="entry name" value="CYP2"/>
    <property type="match status" value="1"/>
</dbReference>
<dbReference type="InterPro" id="IPR050182">
    <property type="entry name" value="Cytochrome_P450_fam2"/>
</dbReference>
<evidence type="ECO:0000256" key="1">
    <source>
        <dbReference type="ARBA" id="ARBA00001971"/>
    </source>
</evidence>
<dbReference type="InterPro" id="IPR001128">
    <property type="entry name" value="Cyt_P450"/>
</dbReference>
<evidence type="ECO:0000256" key="3">
    <source>
        <dbReference type="ARBA" id="ARBA00004406"/>
    </source>
</evidence>
<dbReference type="EC" id="1.14.14.1" evidence="14"/>
<dbReference type="PRINTS" id="PR00463">
    <property type="entry name" value="EP450I"/>
</dbReference>
<accession>A0A6J1XLI6</accession>
<dbReference type="PANTHER" id="PTHR24300">
    <property type="entry name" value="CYTOCHROME P450 508A4-RELATED"/>
    <property type="match status" value="1"/>
</dbReference>
<dbReference type="GO" id="GO:0016712">
    <property type="term" value="F:oxidoreductase activity, acting on paired donors, with incorporation or reduction of molecular oxygen, reduced flavin or flavoprotein as one donor, and incorporation of one atom of oxygen"/>
    <property type="evidence" value="ECO:0007669"/>
    <property type="project" value="UniProtKB-EC"/>
</dbReference>
<dbReference type="GO" id="GO:0008392">
    <property type="term" value="F:arachidonate epoxygenase activity"/>
    <property type="evidence" value="ECO:0007669"/>
    <property type="project" value="TreeGrafter"/>
</dbReference>
<keyword evidence="7 14" id="KW-0256">Endoplasmic reticulum</keyword>
<evidence type="ECO:0000256" key="6">
    <source>
        <dbReference type="ARBA" id="ARBA00022723"/>
    </source>
</evidence>
<feature type="chain" id="PRO_5026985943" description="Cytochrome P450" evidence="16">
    <location>
        <begin position="23"/>
        <end position="707"/>
    </location>
</feature>
<evidence type="ECO:0000313" key="18">
    <source>
        <dbReference type="RefSeq" id="XP_026893392.1"/>
    </source>
</evidence>
<reference evidence="18" key="1">
    <citation type="submission" date="2025-08" db="UniProtKB">
        <authorList>
            <consortium name="RefSeq"/>
        </authorList>
    </citation>
    <scope>IDENTIFICATION</scope>
    <source>
        <tissue evidence="18">Blood</tissue>
    </source>
</reference>
<evidence type="ECO:0000256" key="16">
    <source>
        <dbReference type="SAM" id="SignalP"/>
    </source>
</evidence>
<dbReference type="PROSITE" id="PS00086">
    <property type="entry name" value="CYTOCHROME_P450"/>
    <property type="match status" value="1"/>
</dbReference>
<keyword evidence="10 13" id="KW-0408">Iron</keyword>
<keyword evidence="16" id="KW-0732">Signal</keyword>
<evidence type="ECO:0000256" key="13">
    <source>
        <dbReference type="PIRSR" id="PIRSR602401-1"/>
    </source>
</evidence>
<evidence type="ECO:0000256" key="4">
    <source>
        <dbReference type="ARBA" id="ARBA00010617"/>
    </source>
</evidence>
<feature type="binding site" description="axial binding residue" evidence="13">
    <location>
        <position position="438"/>
    </location>
    <ligand>
        <name>heme</name>
        <dbReference type="ChEBI" id="CHEBI:30413"/>
    </ligand>
    <ligandPart>
        <name>Fe</name>
        <dbReference type="ChEBI" id="CHEBI:18248"/>
    </ligandPart>
</feature>
<evidence type="ECO:0000256" key="8">
    <source>
        <dbReference type="ARBA" id="ARBA00022848"/>
    </source>
</evidence>
<keyword evidence="12" id="KW-0472">Membrane</keyword>
<dbReference type="PRINTS" id="PR01684">
    <property type="entry name" value="EP450ICYP2A"/>
</dbReference>
<feature type="region of interest" description="Disordered" evidence="15">
    <location>
        <begin position="561"/>
        <end position="580"/>
    </location>
</feature>
<dbReference type="GO" id="GO:0020037">
    <property type="term" value="F:heme binding"/>
    <property type="evidence" value="ECO:0007669"/>
    <property type="project" value="UniProtKB-UniRule"/>
</dbReference>
<dbReference type="RefSeq" id="XP_026893392.1">
    <property type="nucleotide sequence ID" value="XM_027037591.2"/>
</dbReference>
<evidence type="ECO:0000256" key="10">
    <source>
        <dbReference type="ARBA" id="ARBA00023004"/>
    </source>
</evidence>
<evidence type="ECO:0000256" key="5">
    <source>
        <dbReference type="ARBA" id="ARBA00022617"/>
    </source>
</evidence>
<protein>
    <recommendedName>
        <fullName evidence="14">Cytochrome P450</fullName>
        <ecNumber evidence="14">1.14.14.1</ecNumber>
    </recommendedName>
</protein>
<evidence type="ECO:0000256" key="12">
    <source>
        <dbReference type="ARBA" id="ARBA00023136"/>
    </source>
</evidence>
<keyword evidence="8 14" id="KW-0492">Microsome</keyword>
<proteinExistence type="inferred from homology"/>
<dbReference type="GO" id="GO:0019373">
    <property type="term" value="P:epoxygenase P450 pathway"/>
    <property type="evidence" value="ECO:0007669"/>
    <property type="project" value="TreeGrafter"/>
</dbReference>
<dbReference type="PRINTS" id="PR00385">
    <property type="entry name" value="P450"/>
</dbReference>
<evidence type="ECO:0000256" key="7">
    <source>
        <dbReference type="ARBA" id="ARBA00022824"/>
    </source>
</evidence>
<comment type="similarity">
    <text evidence="4 14">Belongs to the cytochrome P450 family.</text>
</comment>
<evidence type="ECO:0000256" key="9">
    <source>
        <dbReference type="ARBA" id="ARBA00023002"/>
    </source>
</evidence>
<dbReference type="GeneID" id="106987678"/>
<dbReference type="GO" id="GO:0005506">
    <property type="term" value="F:iron ion binding"/>
    <property type="evidence" value="ECO:0007669"/>
    <property type="project" value="UniProtKB-UniRule"/>
</dbReference>
<dbReference type="GO" id="GO:0006805">
    <property type="term" value="P:xenobiotic metabolic process"/>
    <property type="evidence" value="ECO:0007669"/>
    <property type="project" value="TreeGrafter"/>
</dbReference>
<evidence type="ECO:0000313" key="17">
    <source>
        <dbReference type="Proteomes" id="UP001652583"/>
    </source>
</evidence>
<dbReference type="InterPro" id="IPR036396">
    <property type="entry name" value="Cyt_P450_sf"/>
</dbReference>
<feature type="signal peptide" evidence="16">
    <location>
        <begin position="1"/>
        <end position="22"/>
    </location>
</feature>
<keyword evidence="11 14" id="KW-0503">Monooxygenase</keyword>
<comment type="subcellular location">
    <subcellularLocation>
        <location evidence="3 14">Endoplasmic reticulum membrane</location>
        <topology evidence="3">Peripheral membrane protein</topology>
    </subcellularLocation>
    <subcellularLocation>
        <location evidence="2 14">Microsome membrane</location>
        <topology evidence="2">Peripheral membrane protein</topology>
    </subcellularLocation>
</comment>
<dbReference type="AlphaFoldDB" id="A0A6J1XLI6"/>
<comment type="catalytic activity">
    <reaction evidence="14">
        <text>an organic molecule + reduced [NADPH--hemoprotein reductase] + O2 = an alcohol + oxidized [NADPH--hemoprotein reductase] + H2O + H(+)</text>
        <dbReference type="Rhea" id="RHEA:17149"/>
        <dbReference type="Rhea" id="RHEA-COMP:11964"/>
        <dbReference type="Rhea" id="RHEA-COMP:11965"/>
        <dbReference type="ChEBI" id="CHEBI:15377"/>
        <dbReference type="ChEBI" id="CHEBI:15378"/>
        <dbReference type="ChEBI" id="CHEBI:15379"/>
        <dbReference type="ChEBI" id="CHEBI:30879"/>
        <dbReference type="ChEBI" id="CHEBI:57618"/>
        <dbReference type="ChEBI" id="CHEBI:58210"/>
        <dbReference type="ChEBI" id="CHEBI:142491"/>
        <dbReference type="EC" id="1.14.14.1"/>
    </reaction>
</comment>
<evidence type="ECO:0000256" key="14">
    <source>
        <dbReference type="RuleBase" id="RU368053"/>
    </source>
</evidence>
<dbReference type="PANTHER" id="PTHR24300:SF23">
    <property type="entry name" value="CYTOCHROME P450 2S1"/>
    <property type="match status" value="1"/>
</dbReference>